<keyword evidence="4" id="KW-0391">Immunity</keyword>
<evidence type="ECO:0000313" key="10">
    <source>
        <dbReference type="Proteomes" id="UP001501940"/>
    </source>
</evidence>
<dbReference type="GeneTree" id="ENSGT00940000177034"/>
<dbReference type="PANTHER" id="PTHR10035:SF2">
    <property type="entry name" value="T-CELL SURFACE GLYCOPROTEIN CD3 ZETA CHAIN"/>
    <property type="match status" value="1"/>
</dbReference>
<keyword evidence="10" id="KW-1185">Reference proteome</keyword>
<reference evidence="9 10" key="1">
    <citation type="submission" date="2022-01" db="EMBL/GenBank/DDBJ databases">
        <title>A chromosome-scale genome assembly of the false clownfish, Amphiprion ocellaris.</title>
        <authorList>
            <person name="Ryu T."/>
        </authorList>
    </citation>
    <scope>NUCLEOTIDE SEQUENCE [LARGE SCALE GENOMIC DNA]</scope>
</reference>
<evidence type="ECO:0000256" key="1">
    <source>
        <dbReference type="ARBA" id="ARBA00004251"/>
    </source>
</evidence>
<comment type="subcellular location">
    <subcellularLocation>
        <location evidence="1">Cell membrane</location>
        <topology evidence="1">Single-pass type I membrane protein</topology>
    </subcellularLocation>
</comment>
<feature type="region of interest" description="Disordered" evidence="7">
    <location>
        <begin position="59"/>
        <end position="111"/>
    </location>
</feature>
<protein>
    <recommendedName>
        <fullName evidence="11">T-cell surface glycoprotein CD3 zeta chain</fullName>
    </recommendedName>
</protein>
<keyword evidence="2" id="KW-1003">Cell membrane</keyword>
<dbReference type="InterPro" id="IPR021663">
    <property type="entry name" value="CD3_zeta/IgE_Fc_rcpt_gamma"/>
</dbReference>
<feature type="compositionally biased region" description="Basic residues" evidence="7">
    <location>
        <begin position="90"/>
        <end position="101"/>
    </location>
</feature>
<dbReference type="Proteomes" id="UP001501940">
    <property type="component" value="Chromosome 11"/>
</dbReference>
<feature type="transmembrane region" description="Helical" evidence="8">
    <location>
        <begin position="32"/>
        <end position="51"/>
    </location>
</feature>
<reference evidence="9" key="2">
    <citation type="submission" date="2025-08" db="UniProtKB">
        <authorList>
            <consortium name="Ensembl"/>
        </authorList>
    </citation>
    <scope>IDENTIFICATION</scope>
</reference>
<dbReference type="InterPro" id="IPR024128">
    <property type="entry name" value="T-cell_CD3_zeta"/>
</dbReference>
<keyword evidence="3" id="KW-0597">Phosphoprotein</keyword>
<dbReference type="Pfam" id="PF11628">
    <property type="entry name" value="TCR_zetazeta"/>
    <property type="match status" value="1"/>
</dbReference>
<proteinExistence type="predicted"/>
<evidence type="ECO:0000256" key="2">
    <source>
        <dbReference type="ARBA" id="ARBA00022475"/>
    </source>
</evidence>
<evidence type="ECO:0000256" key="4">
    <source>
        <dbReference type="ARBA" id="ARBA00022859"/>
    </source>
</evidence>
<dbReference type="AlphaFoldDB" id="A0A3Q1BGN6"/>
<keyword evidence="6" id="KW-0675">Receptor</keyword>
<dbReference type="OMA" id="MIYCIVA"/>
<sequence>MDLLRTGVFVFFVLPAPGSCLAFSTFSHPVICYFLDAFLLVYCIVATALFFKEKFSDLPSVAKPESNSGIYQELERPTDPDPYQVLEPSKRKRKAGKKKKPGPNQNRDADP</sequence>
<evidence type="ECO:0000256" key="8">
    <source>
        <dbReference type="SAM" id="Phobius"/>
    </source>
</evidence>
<evidence type="ECO:0000256" key="5">
    <source>
        <dbReference type="ARBA" id="ARBA00023130"/>
    </source>
</evidence>
<dbReference type="PANTHER" id="PTHR10035">
    <property type="entry name" value="T-CELL SURFACE GLYCOPROTEIN CD3 ZETA CHAIN"/>
    <property type="match status" value="1"/>
</dbReference>
<keyword evidence="5" id="KW-1064">Adaptive immunity</keyword>
<evidence type="ECO:0000313" key="9">
    <source>
        <dbReference type="Ensembl" id="ENSAOCP00000012738.1"/>
    </source>
</evidence>
<keyword evidence="8" id="KW-1133">Transmembrane helix</keyword>
<reference evidence="9" key="3">
    <citation type="submission" date="2025-09" db="UniProtKB">
        <authorList>
            <consortium name="Ensembl"/>
        </authorList>
    </citation>
    <scope>IDENTIFICATION</scope>
</reference>
<dbReference type="Ensembl" id="ENSAOCT00000020559.2">
    <property type="protein sequence ID" value="ENSAOCP00000012738.1"/>
    <property type="gene ID" value="ENSAOCG00000017235.2"/>
</dbReference>
<evidence type="ECO:0000256" key="7">
    <source>
        <dbReference type="SAM" id="MobiDB-lite"/>
    </source>
</evidence>
<keyword evidence="8" id="KW-0812">Transmembrane</keyword>
<name>A0A3Q1BGN6_AMPOC</name>
<evidence type="ECO:0000256" key="3">
    <source>
        <dbReference type="ARBA" id="ARBA00022553"/>
    </source>
</evidence>
<organism evidence="9 10">
    <name type="scientific">Amphiprion ocellaris</name>
    <name type="common">Clown anemonefish</name>
    <dbReference type="NCBI Taxonomy" id="80972"/>
    <lineage>
        <taxon>Eukaryota</taxon>
        <taxon>Metazoa</taxon>
        <taxon>Chordata</taxon>
        <taxon>Craniata</taxon>
        <taxon>Vertebrata</taxon>
        <taxon>Euteleostomi</taxon>
        <taxon>Actinopterygii</taxon>
        <taxon>Neopterygii</taxon>
        <taxon>Teleostei</taxon>
        <taxon>Neoteleostei</taxon>
        <taxon>Acanthomorphata</taxon>
        <taxon>Ovalentaria</taxon>
        <taxon>Pomacentridae</taxon>
        <taxon>Amphiprion</taxon>
    </lineage>
</organism>
<accession>A0A3Q1BGN6</accession>
<keyword evidence="8" id="KW-0472">Membrane</keyword>
<dbReference type="GO" id="GO:0002250">
    <property type="term" value="P:adaptive immune response"/>
    <property type="evidence" value="ECO:0007669"/>
    <property type="project" value="UniProtKB-KW"/>
</dbReference>
<evidence type="ECO:0000256" key="6">
    <source>
        <dbReference type="ARBA" id="ARBA00023170"/>
    </source>
</evidence>
<dbReference type="GO" id="GO:0098797">
    <property type="term" value="C:plasma membrane protein complex"/>
    <property type="evidence" value="ECO:0007669"/>
    <property type="project" value="UniProtKB-ARBA"/>
</dbReference>
<evidence type="ECO:0008006" key="11">
    <source>
        <dbReference type="Google" id="ProtNLM"/>
    </source>
</evidence>